<dbReference type="GO" id="GO:0009337">
    <property type="term" value="C:sulfite reductase complex (NADPH)"/>
    <property type="evidence" value="ECO:0007669"/>
    <property type="project" value="TreeGrafter"/>
</dbReference>
<comment type="cofactor">
    <cofactor evidence="1">
        <name>siroheme</name>
        <dbReference type="ChEBI" id="CHEBI:60052"/>
    </cofactor>
</comment>
<dbReference type="GO" id="GO:0000103">
    <property type="term" value="P:sulfate assimilation"/>
    <property type="evidence" value="ECO:0007669"/>
    <property type="project" value="TreeGrafter"/>
</dbReference>
<evidence type="ECO:0000313" key="13">
    <source>
        <dbReference type="Proteomes" id="UP000460298"/>
    </source>
</evidence>
<dbReference type="Gene3D" id="3.30.413.10">
    <property type="entry name" value="Sulfite Reductase Hemoprotein, domain 1"/>
    <property type="match status" value="2"/>
</dbReference>
<evidence type="ECO:0000259" key="10">
    <source>
        <dbReference type="Pfam" id="PF01077"/>
    </source>
</evidence>
<accession>A0A833H249</accession>
<keyword evidence="5" id="KW-0349">Heme</keyword>
<keyword evidence="9" id="KW-0411">Iron-sulfur</keyword>
<comment type="cofactor">
    <cofactor evidence="2">
        <name>[4Fe-4S] cluster</name>
        <dbReference type="ChEBI" id="CHEBI:49883"/>
    </cofactor>
</comment>
<dbReference type="Pfam" id="PF03460">
    <property type="entry name" value="NIR_SIR_ferr"/>
    <property type="match status" value="2"/>
</dbReference>
<feature type="domain" description="Nitrite/Sulfite reductase ferredoxin-like" evidence="11">
    <location>
        <begin position="79"/>
        <end position="141"/>
    </location>
</feature>
<dbReference type="GO" id="GO:0050311">
    <property type="term" value="F:sulfite reductase (ferredoxin) activity"/>
    <property type="evidence" value="ECO:0007669"/>
    <property type="project" value="TreeGrafter"/>
</dbReference>
<evidence type="ECO:0000256" key="2">
    <source>
        <dbReference type="ARBA" id="ARBA00001966"/>
    </source>
</evidence>
<feature type="domain" description="Nitrite/sulphite reductase 4Fe-4S" evidence="10">
    <location>
        <begin position="179"/>
        <end position="332"/>
    </location>
</feature>
<gene>
    <name evidence="12" type="ORF">F9K24_09075</name>
</gene>
<evidence type="ECO:0000259" key="11">
    <source>
        <dbReference type="Pfam" id="PF03460"/>
    </source>
</evidence>
<dbReference type="Pfam" id="PF01077">
    <property type="entry name" value="NIR_SIR"/>
    <property type="match status" value="1"/>
</dbReference>
<proteinExistence type="inferred from homology"/>
<dbReference type="SUPFAM" id="SSF55124">
    <property type="entry name" value="Nitrite/Sulfite reductase N-terminal domain-like"/>
    <property type="match status" value="2"/>
</dbReference>
<dbReference type="GO" id="GO:0020037">
    <property type="term" value="F:heme binding"/>
    <property type="evidence" value="ECO:0007669"/>
    <property type="project" value="InterPro"/>
</dbReference>
<evidence type="ECO:0000256" key="5">
    <source>
        <dbReference type="ARBA" id="ARBA00022617"/>
    </source>
</evidence>
<dbReference type="InterPro" id="IPR045854">
    <property type="entry name" value="NO2/SO3_Rdtase_4Fe4S_sf"/>
</dbReference>
<dbReference type="InterPro" id="IPR006067">
    <property type="entry name" value="NO2/SO3_Rdtase_4Fe4S_dom"/>
</dbReference>
<dbReference type="PANTHER" id="PTHR11493">
    <property type="entry name" value="SULFITE REDUCTASE [NADPH] SUBUNIT BETA-RELATED"/>
    <property type="match status" value="1"/>
</dbReference>
<evidence type="ECO:0000256" key="9">
    <source>
        <dbReference type="ARBA" id="ARBA00023014"/>
    </source>
</evidence>
<keyword evidence="4" id="KW-0004">4Fe-4S</keyword>
<dbReference type="GO" id="GO:0051539">
    <property type="term" value="F:4 iron, 4 sulfur cluster binding"/>
    <property type="evidence" value="ECO:0007669"/>
    <property type="project" value="UniProtKB-KW"/>
</dbReference>
<dbReference type="GO" id="GO:0016002">
    <property type="term" value="F:sulfite reductase activity"/>
    <property type="evidence" value="ECO:0007669"/>
    <property type="project" value="TreeGrafter"/>
</dbReference>
<evidence type="ECO:0000256" key="6">
    <source>
        <dbReference type="ARBA" id="ARBA00022723"/>
    </source>
</evidence>
<evidence type="ECO:0000256" key="4">
    <source>
        <dbReference type="ARBA" id="ARBA00022485"/>
    </source>
</evidence>
<dbReference type="PANTHER" id="PTHR11493:SF47">
    <property type="entry name" value="SULFITE REDUCTASE [NADPH] SUBUNIT BETA"/>
    <property type="match status" value="1"/>
</dbReference>
<evidence type="ECO:0000256" key="3">
    <source>
        <dbReference type="ARBA" id="ARBA00010429"/>
    </source>
</evidence>
<organism evidence="12 13">
    <name type="scientific">Leptonema illini</name>
    <dbReference type="NCBI Taxonomy" id="183"/>
    <lineage>
        <taxon>Bacteria</taxon>
        <taxon>Pseudomonadati</taxon>
        <taxon>Spirochaetota</taxon>
        <taxon>Spirochaetia</taxon>
        <taxon>Leptospirales</taxon>
        <taxon>Leptospiraceae</taxon>
        <taxon>Leptonema</taxon>
    </lineage>
</organism>
<sequence>MNNPVLPHSLSHPDVKIDDLSKVEQLKRDSRGLRGSLSAELAEPTSAFSEPMTQLLKFHGMYQQDNRDDRKRGADGKMQKSHSLMIRGRIPGGRLTAEQYLKLDELAGLYGQGSLRLTTRQSIQYHGVLKSDSKELLKGIRDVVLSTIAACGDVVRNVTQALNPTKDPELALIDEIADRISSHFEPQSSAYAEVWLDGEPVEFEEKLEPIYGAQYLPRKFKIGVTIAGNNTLDLFTNDMGIAATLKNGTIDGYYFYAGGGLGKTHRNADTYPRLASPLGWVPEKALIAVSEAIITTQRDFGDRKDRKHARLKYLIEEQGVDWFRSEVERRSGYTFELREEPVWKNPEYLGWQEALDGTLSLGLHILAGRIKDFDRKPLRSAIREVVAQYRPDIQITADQDLILTGISKEHQKAIEAHFEGQGISLSPKGSLYHRALACPALPTCGLAITEAERFLPSVLDTLQKPLDELGLPAPSIRMTGCPNGCARPYSAEIGLVGRSLGMYALYLGGSIEGTRLASEITDSLKAEHLEEAGRMLFSAWKQERIHADEAFGDFAHRKGTQALQELLSPLLKAPVRAE</sequence>
<dbReference type="InterPro" id="IPR045169">
    <property type="entry name" value="NO2/SO3_Rdtase_4Fe4S_prot"/>
</dbReference>
<evidence type="ECO:0000256" key="8">
    <source>
        <dbReference type="ARBA" id="ARBA00023004"/>
    </source>
</evidence>
<dbReference type="InterPro" id="IPR006066">
    <property type="entry name" value="NO2/SO3_Rdtase_FeS/sirohaem_BS"/>
</dbReference>
<dbReference type="PRINTS" id="PR00397">
    <property type="entry name" value="SIROHAEM"/>
</dbReference>
<dbReference type="Proteomes" id="UP000460298">
    <property type="component" value="Unassembled WGS sequence"/>
</dbReference>
<dbReference type="InterPro" id="IPR036136">
    <property type="entry name" value="Nit/Sulf_reduc_fer-like_dom_sf"/>
</dbReference>
<dbReference type="EMBL" id="WBUI01000007">
    <property type="protein sequence ID" value="KAB2933008.1"/>
    <property type="molecule type" value="Genomic_DNA"/>
</dbReference>
<dbReference type="NCBIfam" id="NF010029">
    <property type="entry name" value="PRK13504.1"/>
    <property type="match status" value="1"/>
</dbReference>
<keyword evidence="7" id="KW-0560">Oxidoreductase</keyword>
<comment type="caution">
    <text evidence="12">The sequence shown here is derived from an EMBL/GenBank/DDBJ whole genome shotgun (WGS) entry which is preliminary data.</text>
</comment>
<dbReference type="GO" id="GO:0046872">
    <property type="term" value="F:metal ion binding"/>
    <property type="evidence" value="ECO:0007669"/>
    <property type="project" value="UniProtKB-KW"/>
</dbReference>
<comment type="similarity">
    <text evidence="3">Belongs to the nitrite and sulfite reductase 4Fe-4S domain family.</text>
</comment>
<dbReference type="AlphaFoldDB" id="A0A833H249"/>
<evidence type="ECO:0000256" key="1">
    <source>
        <dbReference type="ARBA" id="ARBA00001929"/>
    </source>
</evidence>
<dbReference type="PROSITE" id="PS00365">
    <property type="entry name" value="NIR_SIR"/>
    <property type="match status" value="1"/>
</dbReference>
<feature type="domain" description="Nitrite/Sulfite reductase ferredoxin-like" evidence="11">
    <location>
        <begin position="356"/>
        <end position="417"/>
    </location>
</feature>
<evidence type="ECO:0000256" key="7">
    <source>
        <dbReference type="ARBA" id="ARBA00023002"/>
    </source>
</evidence>
<dbReference type="SUPFAM" id="SSF56014">
    <property type="entry name" value="Nitrite and sulphite reductase 4Fe-4S domain-like"/>
    <property type="match status" value="2"/>
</dbReference>
<keyword evidence="8" id="KW-0408">Iron</keyword>
<keyword evidence="6" id="KW-0479">Metal-binding</keyword>
<reference evidence="12 13" key="1">
    <citation type="submission" date="2019-10" db="EMBL/GenBank/DDBJ databases">
        <title>Extracellular Electron Transfer in a Candidatus Methanoperedens spp. Enrichment Culture.</title>
        <authorList>
            <person name="Berger S."/>
            <person name="Rangel Shaw D."/>
            <person name="Berben T."/>
            <person name="In 'T Zandt M."/>
            <person name="Frank J."/>
            <person name="Reimann J."/>
            <person name="Jetten M.S.M."/>
            <person name="Welte C.U."/>
        </authorList>
    </citation>
    <scope>NUCLEOTIDE SEQUENCE [LARGE SCALE GENOMIC DNA]</scope>
    <source>
        <strain evidence="12">SB12</strain>
    </source>
</reference>
<protein>
    <submittedName>
        <fullName evidence="12">NADPH-dependent assimilatory sulfite reductase hemoprotein subunit</fullName>
    </submittedName>
</protein>
<dbReference type="InterPro" id="IPR005117">
    <property type="entry name" value="NiRdtase/SiRdtase_haem-b_fer"/>
</dbReference>
<evidence type="ECO:0000313" key="12">
    <source>
        <dbReference type="EMBL" id="KAB2933008.1"/>
    </source>
</evidence>
<name>A0A833H249_9LEPT</name>